<feature type="compositionally biased region" description="Polar residues" evidence="1">
    <location>
        <begin position="149"/>
        <end position="172"/>
    </location>
</feature>
<accession>A0ABR4YQP2</accession>
<protein>
    <recommendedName>
        <fullName evidence="5">Secreted protein</fullName>
    </recommendedName>
</protein>
<keyword evidence="4" id="KW-1185">Reference proteome</keyword>
<name>A0ABR4YQP2_9MYCO</name>
<organism evidence="3 4">
    <name type="scientific">Mycolicibacterium setense</name>
    <dbReference type="NCBI Taxonomy" id="431269"/>
    <lineage>
        <taxon>Bacteria</taxon>
        <taxon>Bacillati</taxon>
        <taxon>Actinomycetota</taxon>
        <taxon>Actinomycetes</taxon>
        <taxon>Mycobacteriales</taxon>
        <taxon>Mycobacteriaceae</taxon>
        <taxon>Mycolicibacterium</taxon>
    </lineage>
</organism>
<dbReference type="Proteomes" id="UP000031004">
    <property type="component" value="Unassembled WGS sequence"/>
</dbReference>
<evidence type="ECO:0000256" key="1">
    <source>
        <dbReference type="SAM" id="MobiDB-lite"/>
    </source>
</evidence>
<keyword evidence="2" id="KW-0732">Signal</keyword>
<comment type="caution">
    <text evidence="3">The sequence shown here is derived from an EMBL/GenBank/DDBJ whole genome shotgun (WGS) entry which is preliminary data.</text>
</comment>
<proteinExistence type="predicted"/>
<evidence type="ECO:0008006" key="5">
    <source>
        <dbReference type="Google" id="ProtNLM"/>
    </source>
</evidence>
<reference evidence="3 4" key="1">
    <citation type="submission" date="2014-11" db="EMBL/GenBank/DDBJ databases">
        <title>Mycobacterium setense Manresensis Genome.</title>
        <authorList>
            <person name="Rech G."/>
            <person name="Sumoy L."/>
        </authorList>
    </citation>
    <scope>NUCLEOTIDE SEQUENCE [LARGE SCALE GENOMIC DNA]</scope>
    <source>
        <strain evidence="3 4">Manresensis</strain>
    </source>
</reference>
<evidence type="ECO:0000313" key="3">
    <source>
        <dbReference type="EMBL" id="KHO20873.1"/>
    </source>
</evidence>
<dbReference type="EMBL" id="JTLZ01000010">
    <property type="protein sequence ID" value="KHO20873.1"/>
    <property type="molecule type" value="Genomic_DNA"/>
</dbReference>
<sequence length="172" mass="17565">MRARTLVGGVIAGGALAVALPTGLASADSSASGDAVGRPAFDNPAPGVRAAQAVGDKVFNQTPGVNKTLDDSPLGEAYHVNFGKANYDDPSKGTNGVIQGELNVNAGKYYYNQTQKYSNQYLGNKILPDEKDLPGTLPKAIAGDGPTAKVSSAKPSNSNKSLTCVAASSCNH</sequence>
<evidence type="ECO:0000256" key="2">
    <source>
        <dbReference type="SAM" id="SignalP"/>
    </source>
</evidence>
<evidence type="ECO:0000313" key="4">
    <source>
        <dbReference type="Proteomes" id="UP000031004"/>
    </source>
</evidence>
<gene>
    <name evidence="3" type="ORF">QQ44_21630</name>
</gene>
<feature type="signal peptide" evidence="2">
    <location>
        <begin position="1"/>
        <end position="27"/>
    </location>
</feature>
<feature type="region of interest" description="Disordered" evidence="1">
    <location>
        <begin position="139"/>
        <end position="172"/>
    </location>
</feature>
<feature type="chain" id="PRO_5047523223" description="Secreted protein" evidence="2">
    <location>
        <begin position="28"/>
        <end position="172"/>
    </location>
</feature>